<evidence type="ECO:0000313" key="2">
    <source>
        <dbReference type="Proteomes" id="UP001330434"/>
    </source>
</evidence>
<dbReference type="RefSeq" id="WP_331255815.1">
    <property type="nucleotide sequence ID" value="NZ_CP133270.1"/>
</dbReference>
<evidence type="ECO:0000313" key="1">
    <source>
        <dbReference type="EMBL" id="WVX67010.1"/>
    </source>
</evidence>
<dbReference type="NCBIfam" id="TIGR03358">
    <property type="entry name" value="VI_chp_5"/>
    <property type="match status" value="1"/>
</dbReference>
<dbReference type="InterPro" id="IPR008312">
    <property type="entry name" value="T6SS_TssB1"/>
</dbReference>
<gene>
    <name evidence="1" type="ORF">Bealeia1_01206</name>
</gene>
<sequence length="166" mass="18176">MASIQQKIGRIRPPRVQITYDVQVGNAVIKKELPFVVGVLADLAGQPLNPLPKLKDRKFVEIDRDNFNGVMASLGVRLPIRVANTLGGSAPDLNIELFFNSMDDFNPGTIVQNVPQLNSLYQSRVALSDLLAKLDGNDALDAQLRNLIDNPDQLAQAQKELGMSSK</sequence>
<proteinExistence type="predicted"/>
<dbReference type="PANTHER" id="PTHR35850">
    <property type="entry name" value="CYTOPLASMIC PROTEIN-RELATED"/>
    <property type="match status" value="1"/>
</dbReference>
<name>A0ABZ2C5I9_9PROT</name>
<reference evidence="1 2" key="1">
    <citation type="journal article" date="2024" name="Environ. Microbiol.">
        <title>Novel evolutionary insights on the interactions of the Holosporales (Alphaproteobacteria) with eukaryotic hosts from comparative genomics.</title>
        <authorList>
            <person name="Giovannini M."/>
            <person name="Petroni G."/>
            <person name="Castelli M."/>
        </authorList>
    </citation>
    <scope>NUCLEOTIDE SEQUENCE [LARGE SCALE GENOMIC DNA]</scope>
    <source>
        <strain evidence="1 2">US_Bl 15I1</strain>
    </source>
</reference>
<organism evidence="1 2">
    <name type="scientific">Candidatus Bealeia paramacronuclearis</name>
    <dbReference type="NCBI Taxonomy" id="1921001"/>
    <lineage>
        <taxon>Bacteria</taxon>
        <taxon>Pseudomonadati</taxon>
        <taxon>Pseudomonadota</taxon>
        <taxon>Alphaproteobacteria</taxon>
        <taxon>Holosporales</taxon>
        <taxon>Holosporaceae</taxon>
        <taxon>Candidatus Bealeia</taxon>
    </lineage>
</organism>
<accession>A0ABZ2C5I9</accession>
<protein>
    <submittedName>
        <fullName evidence="1">Type VI secretion system contractile sheath small subunit</fullName>
    </submittedName>
</protein>
<dbReference type="PIRSF" id="PIRSF028301">
    <property type="entry name" value="UCP028301"/>
    <property type="match status" value="1"/>
</dbReference>
<dbReference type="EMBL" id="CP133270">
    <property type="protein sequence ID" value="WVX67010.1"/>
    <property type="molecule type" value="Genomic_DNA"/>
</dbReference>
<dbReference type="PANTHER" id="PTHR35850:SF1">
    <property type="entry name" value="TYPE VI SECRETION SYSTEM SHEATH PROTEIN TSSB1"/>
    <property type="match status" value="1"/>
</dbReference>
<dbReference type="Pfam" id="PF05591">
    <property type="entry name" value="T6SS_VipA"/>
    <property type="match status" value="1"/>
</dbReference>
<dbReference type="Proteomes" id="UP001330434">
    <property type="component" value="Chromosome"/>
</dbReference>
<keyword evidence="2" id="KW-1185">Reference proteome</keyword>